<feature type="transmembrane region" description="Helical" evidence="5">
    <location>
        <begin position="70"/>
        <end position="89"/>
    </location>
</feature>
<dbReference type="GO" id="GO:0016874">
    <property type="term" value="F:ligase activity"/>
    <property type="evidence" value="ECO:0007669"/>
    <property type="project" value="UniProtKB-KW"/>
</dbReference>
<gene>
    <name evidence="7" type="ORF">I8J30_22270</name>
</gene>
<evidence type="ECO:0000256" key="2">
    <source>
        <dbReference type="ARBA" id="ARBA00022692"/>
    </source>
</evidence>
<dbReference type="Proteomes" id="UP000673394">
    <property type="component" value="Unassembled WGS sequence"/>
</dbReference>
<feature type="transmembrane region" description="Helical" evidence="5">
    <location>
        <begin position="393"/>
        <end position="416"/>
    </location>
</feature>
<comment type="subcellular location">
    <subcellularLocation>
        <location evidence="1">Membrane</location>
        <topology evidence="1">Multi-pass membrane protein</topology>
    </subcellularLocation>
</comment>
<dbReference type="PANTHER" id="PTHR37422:SF13">
    <property type="entry name" value="LIPOPOLYSACCHARIDE BIOSYNTHESIS PROTEIN PA4999-RELATED"/>
    <property type="match status" value="1"/>
</dbReference>
<feature type="transmembrane region" description="Helical" evidence="5">
    <location>
        <begin position="311"/>
        <end position="331"/>
    </location>
</feature>
<dbReference type="InterPro" id="IPR007016">
    <property type="entry name" value="O-antigen_ligase-rel_domated"/>
</dbReference>
<keyword evidence="8" id="KW-1185">Reference proteome</keyword>
<evidence type="ECO:0000313" key="8">
    <source>
        <dbReference type="Proteomes" id="UP000673394"/>
    </source>
</evidence>
<organism evidence="7 8">
    <name type="scientific">Paenibacillus lignilyticus</name>
    <dbReference type="NCBI Taxonomy" id="1172615"/>
    <lineage>
        <taxon>Bacteria</taxon>
        <taxon>Bacillati</taxon>
        <taxon>Bacillota</taxon>
        <taxon>Bacilli</taxon>
        <taxon>Bacillales</taxon>
        <taxon>Paenibacillaceae</taxon>
        <taxon>Paenibacillus</taxon>
    </lineage>
</organism>
<evidence type="ECO:0000256" key="4">
    <source>
        <dbReference type="ARBA" id="ARBA00023136"/>
    </source>
</evidence>
<sequence length="510" mass="56880">MSNHVTMTTLTKETNKSDSLPYGLLTAYLWVGAFCAGYFFEVPFLSLNALLFIGLAFCIWRSVPLRVTMLHGWLLLLISCYWLSCIYAVDLEGAILEAGRMSSLLPVALMFASLSVGKRDALMRQWAWLGAFLTVWGLAFGLFREGRLESTFGYANVLAIILLSGMGLGWRAYLQGKGKRYIALITVQGIGLFLTQSRAVLLLLLLFAAIEAARYWRRNDRKPIRGRAAVVVGLGLLVLFVAIAAAGLRYTSRVMNISWGTAEFELRRIYWNDSWQLIKQHWLLGYGGGGWAIVHPPGYFVKYVHQFYLQLWLDVGLPGLLAFVGLVVFILRLGLRGGSQTTLSLLLTIIILLHIAFDIELAFPLCFGLFVMIGAEMLPEDEGKRSAGRGVRIAILVLCLLSAVGFSWSAVGYSLMAQGVTAASTPAADKLERASSALEKAGQLLPWAHSVHYELAKAYVNYVNETKDRNFIEAAGREIDLANRMLPEYSVYQRMQKSIFSTQNLKKWER</sequence>
<proteinExistence type="predicted"/>
<keyword evidence="4 5" id="KW-0472">Membrane</keyword>
<accession>A0ABS5CHT5</accession>
<feature type="transmembrane region" description="Helical" evidence="5">
    <location>
        <begin position="155"/>
        <end position="174"/>
    </location>
</feature>
<feature type="transmembrane region" description="Helical" evidence="5">
    <location>
        <begin position="228"/>
        <end position="248"/>
    </location>
</feature>
<name>A0ABS5CHT5_9BACL</name>
<evidence type="ECO:0000256" key="3">
    <source>
        <dbReference type="ARBA" id="ARBA00022989"/>
    </source>
</evidence>
<feature type="transmembrane region" description="Helical" evidence="5">
    <location>
        <begin position="45"/>
        <end position="63"/>
    </location>
</feature>
<dbReference type="RefSeq" id="WP_210661847.1">
    <property type="nucleotide sequence ID" value="NZ_JAGKSP010000010.1"/>
</dbReference>
<evidence type="ECO:0000256" key="5">
    <source>
        <dbReference type="SAM" id="Phobius"/>
    </source>
</evidence>
<keyword evidence="2 5" id="KW-0812">Transmembrane</keyword>
<keyword evidence="3 5" id="KW-1133">Transmembrane helix</keyword>
<feature type="transmembrane region" description="Helical" evidence="5">
    <location>
        <begin position="343"/>
        <end position="372"/>
    </location>
</feature>
<feature type="transmembrane region" description="Helical" evidence="5">
    <location>
        <begin position="20"/>
        <end position="39"/>
    </location>
</feature>
<evidence type="ECO:0000259" key="6">
    <source>
        <dbReference type="Pfam" id="PF04932"/>
    </source>
</evidence>
<dbReference type="EMBL" id="JAGKSP010000010">
    <property type="protein sequence ID" value="MBP3965443.1"/>
    <property type="molecule type" value="Genomic_DNA"/>
</dbReference>
<comment type="caution">
    <text evidence="7">The sequence shown here is derived from an EMBL/GenBank/DDBJ whole genome shotgun (WGS) entry which is preliminary data.</text>
</comment>
<dbReference type="PANTHER" id="PTHR37422">
    <property type="entry name" value="TEICHURONIC ACID BIOSYNTHESIS PROTEIN TUAE"/>
    <property type="match status" value="1"/>
</dbReference>
<feature type="domain" description="O-antigen ligase-related" evidence="6">
    <location>
        <begin position="189"/>
        <end position="324"/>
    </location>
</feature>
<evidence type="ECO:0000313" key="7">
    <source>
        <dbReference type="EMBL" id="MBP3965443.1"/>
    </source>
</evidence>
<feature type="transmembrane region" description="Helical" evidence="5">
    <location>
        <begin position="126"/>
        <end position="143"/>
    </location>
</feature>
<dbReference type="InterPro" id="IPR051533">
    <property type="entry name" value="WaaL-like"/>
</dbReference>
<keyword evidence="7" id="KW-0436">Ligase</keyword>
<reference evidence="7 8" key="1">
    <citation type="submission" date="2021-04" db="EMBL/GenBank/DDBJ databases">
        <title>Paenibacillus sp. DLE-14 whole genome sequence.</title>
        <authorList>
            <person name="Ham Y.J."/>
        </authorList>
    </citation>
    <scope>NUCLEOTIDE SEQUENCE [LARGE SCALE GENOMIC DNA]</scope>
    <source>
        <strain evidence="7 8">DLE-14</strain>
    </source>
</reference>
<dbReference type="Pfam" id="PF04932">
    <property type="entry name" value="Wzy_C"/>
    <property type="match status" value="1"/>
</dbReference>
<feature type="transmembrane region" description="Helical" evidence="5">
    <location>
        <begin position="181"/>
        <end position="208"/>
    </location>
</feature>
<evidence type="ECO:0000256" key="1">
    <source>
        <dbReference type="ARBA" id="ARBA00004141"/>
    </source>
</evidence>
<protein>
    <submittedName>
        <fullName evidence="7">O-antigen ligase family protein</fullName>
    </submittedName>
</protein>